<feature type="transmembrane region" description="Helical" evidence="1">
    <location>
        <begin position="158"/>
        <end position="182"/>
    </location>
</feature>
<sequence length="188" mass="21352">MAENEEFQLKSEKQMTTDISDENVSEILEKCGSFGPYQRWFYANIFIICMLAAMQSLNLTFLSTNVPFLCYPPNFNASLIPVNLTENEYLQMLQPNGDDHCSVYNNSFIETYTTPPSNSSKLECSYGRKFLTEKFSSVVSEFDLVCERKWLKSTLQSVYFAGYLVGSIVFGALSDSCGICAFKTTYPY</sequence>
<reference evidence="3" key="1">
    <citation type="submission" date="2025-08" db="UniProtKB">
        <authorList>
            <consortium name="RefSeq"/>
        </authorList>
    </citation>
    <scope>IDENTIFICATION</scope>
</reference>
<dbReference type="AlphaFoldDB" id="A0A6P7T1M6"/>
<name>A0A6P7T1M6_9MOLL</name>
<proteinExistence type="predicted"/>
<organism evidence="2 3">
    <name type="scientific">Octopus sinensis</name>
    <name type="common">East Asian common octopus</name>
    <dbReference type="NCBI Taxonomy" id="2607531"/>
    <lineage>
        <taxon>Eukaryota</taxon>
        <taxon>Metazoa</taxon>
        <taxon>Spiralia</taxon>
        <taxon>Lophotrochozoa</taxon>
        <taxon>Mollusca</taxon>
        <taxon>Cephalopoda</taxon>
        <taxon>Coleoidea</taxon>
        <taxon>Octopodiformes</taxon>
        <taxon>Octopoda</taxon>
        <taxon>Incirrata</taxon>
        <taxon>Octopodidae</taxon>
        <taxon>Octopus</taxon>
    </lineage>
</organism>
<keyword evidence="1" id="KW-0812">Transmembrane</keyword>
<feature type="transmembrane region" description="Helical" evidence="1">
    <location>
        <begin position="40"/>
        <end position="62"/>
    </location>
</feature>
<accession>A0A6P7T1M6</accession>
<dbReference type="KEGG" id="osn:115218550"/>
<evidence type="ECO:0000256" key="1">
    <source>
        <dbReference type="SAM" id="Phobius"/>
    </source>
</evidence>
<keyword evidence="1" id="KW-0472">Membrane</keyword>
<keyword evidence="2" id="KW-1185">Reference proteome</keyword>
<dbReference type="Proteomes" id="UP000515154">
    <property type="component" value="Linkage group LG13"/>
</dbReference>
<dbReference type="RefSeq" id="XP_029644290.1">
    <property type="nucleotide sequence ID" value="XM_029788430.2"/>
</dbReference>
<evidence type="ECO:0000313" key="3">
    <source>
        <dbReference type="RefSeq" id="XP_029644290.1"/>
    </source>
</evidence>
<keyword evidence="1" id="KW-1133">Transmembrane helix</keyword>
<protein>
    <submittedName>
        <fullName evidence="3">Organic cation transporter protein-like</fullName>
    </submittedName>
</protein>
<evidence type="ECO:0000313" key="2">
    <source>
        <dbReference type="Proteomes" id="UP000515154"/>
    </source>
</evidence>
<gene>
    <name evidence="3" type="primary">LOC115218550</name>
</gene>